<evidence type="ECO:0000313" key="1">
    <source>
        <dbReference type="EMBL" id="MBP2058189.1"/>
    </source>
</evidence>
<protein>
    <recommendedName>
        <fullName evidence="3">Transposase</fullName>
    </recommendedName>
</protein>
<comment type="caution">
    <text evidence="1">The sequence shown here is derived from an EMBL/GenBank/DDBJ whole genome shotgun (WGS) entry which is preliminary data.</text>
</comment>
<organism evidence="1 2">
    <name type="scientific">Lactobacillus colini</name>
    <dbReference type="NCBI Taxonomy" id="1819254"/>
    <lineage>
        <taxon>Bacteria</taxon>
        <taxon>Bacillati</taxon>
        <taxon>Bacillota</taxon>
        <taxon>Bacilli</taxon>
        <taxon>Lactobacillales</taxon>
        <taxon>Lactobacillaceae</taxon>
        <taxon>Lactobacillus</taxon>
    </lineage>
</organism>
<keyword evidence="2" id="KW-1185">Reference proteome</keyword>
<dbReference type="Proteomes" id="UP001519292">
    <property type="component" value="Unassembled WGS sequence"/>
</dbReference>
<dbReference type="RefSeq" id="WP_209686934.1">
    <property type="nucleotide sequence ID" value="NZ_JAGGLU010000007.1"/>
</dbReference>
<proteinExistence type="predicted"/>
<reference evidence="1 2" key="1">
    <citation type="submission" date="2021-03" db="EMBL/GenBank/DDBJ databases">
        <title>Genomic Encyclopedia of Type Strains, Phase IV (KMG-IV): sequencing the most valuable type-strain genomes for metagenomic binning, comparative biology and taxonomic classification.</title>
        <authorList>
            <person name="Goeker M."/>
        </authorList>
    </citation>
    <scope>NUCLEOTIDE SEQUENCE [LARGE SCALE GENOMIC DNA]</scope>
    <source>
        <strain evidence="1 2">DSM 101872</strain>
    </source>
</reference>
<gene>
    <name evidence="1" type="ORF">J2Z60_001366</name>
</gene>
<name>A0ABS4MFP0_9LACO</name>
<sequence>MTEHPIVPVQYNQLPKSDLQTQSNLILSVKTQAIEFNFFKGVEHEMVNNIVEKLLHENN</sequence>
<dbReference type="EMBL" id="JAGGLU010000007">
    <property type="protein sequence ID" value="MBP2058189.1"/>
    <property type="molecule type" value="Genomic_DNA"/>
</dbReference>
<accession>A0ABS4MFP0</accession>
<evidence type="ECO:0008006" key="3">
    <source>
        <dbReference type="Google" id="ProtNLM"/>
    </source>
</evidence>
<evidence type="ECO:0000313" key="2">
    <source>
        <dbReference type="Proteomes" id="UP001519292"/>
    </source>
</evidence>